<keyword evidence="6" id="KW-1185">Reference proteome</keyword>
<evidence type="ECO:0000313" key="5">
    <source>
        <dbReference type="EMBL" id="GAA2010846.1"/>
    </source>
</evidence>
<keyword evidence="2 3" id="KW-0326">Glycosidase</keyword>
<evidence type="ECO:0000313" key="6">
    <source>
        <dbReference type="Proteomes" id="UP001501585"/>
    </source>
</evidence>
<evidence type="ECO:0000256" key="3">
    <source>
        <dbReference type="PROSITE-ProRule" id="PRU01100"/>
    </source>
</evidence>
<sequence length="316" mass="36320">MWWGASPWERDIRPLEAVTGRPMDIVYTWHGIDQREVPREQDIRLIEEGRFLHANIEARLFEEAGHPPVEYWQIIEGEFDDALRAQARRIAELNAPFFLTFDHEADASKRYGKRGSPHEFVLAWRHIVDLYREAGADNVIYVWNVTGWPKNLERLPGLWPGNDYVDWISWEAYNMTGCELQPDWDHVVSFEEALAPAYEWVQKEGPKHGIDPEKPVMIGEMGTVPIPGNPRATYDWYAEIPEVLPKYERVRAVKLWDGITAPTCDFRVLSDPYAARGFAVASGSDYVNIPEAARQAIEAAFDLLLDTQESLALLEQ</sequence>
<organism evidence="5 6">
    <name type="scientific">Nocardiopsis rhodophaea</name>
    <dbReference type="NCBI Taxonomy" id="280238"/>
    <lineage>
        <taxon>Bacteria</taxon>
        <taxon>Bacillati</taxon>
        <taxon>Actinomycetota</taxon>
        <taxon>Actinomycetes</taxon>
        <taxon>Streptosporangiales</taxon>
        <taxon>Nocardiopsidaceae</taxon>
        <taxon>Nocardiopsis</taxon>
    </lineage>
</organism>
<keyword evidence="1 3" id="KW-0378">Hydrolase</keyword>
<dbReference type="EMBL" id="BAAAPC010000022">
    <property type="protein sequence ID" value="GAA2010846.1"/>
    <property type="molecule type" value="Genomic_DNA"/>
</dbReference>
<dbReference type="RefSeq" id="WP_412759391.1">
    <property type="nucleotide sequence ID" value="NZ_BAAAPC010000022.1"/>
</dbReference>
<evidence type="ECO:0000256" key="2">
    <source>
        <dbReference type="ARBA" id="ARBA00023295"/>
    </source>
</evidence>
<dbReference type="SUPFAM" id="SSF51445">
    <property type="entry name" value="(Trans)glycosidases"/>
    <property type="match status" value="1"/>
</dbReference>
<comment type="similarity">
    <text evidence="3">Belongs to the glycosyl hydrolase 26 family.</text>
</comment>
<comment type="caution">
    <text evidence="5">The sequence shown here is derived from an EMBL/GenBank/DDBJ whole genome shotgun (WGS) entry which is preliminary data.</text>
</comment>
<dbReference type="PROSITE" id="PS51764">
    <property type="entry name" value="GH26"/>
    <property type="match status" value="1"/>
</dbReference>
<dbReference type="Proteomes" id="UP001501585">
    <property type="component" value="Unassembled WGS sequence"/>
</dbReference>
<protein>
    <recommendedName>
        <fullName evidence="4">GH26 domain-containing protein</fullName>
    </recommendedName>
</protein>
<name>A0ABP5EXE6_9ACTN</name>
<dbReference type="Pfam" id="PF02156">
    <property type="entry name" value="Glyco_hydro_26"/>
    <property type="match status" value="1"/>
</dbReference>
<dbReference type="InterPro" id="IPR017853">
    <property type="entry name" value="GH"/>
</dbReference>
<feature type="domain" description="GH26" evidence="4">
    <location>
        <begin position="1"/>
        <end position="278"/>
    </location>
</feature>
<evidence type="ECO:0000256" key="1">
    <source>
        <dbReference type="ARBA" id="ARBA00022801"/>
    </source>
</evidence>
<dbReference type="InterPro" id="IPR022790">
    <property type="entry name" value="GH26_dom"/>
</dbReference>
<gene>
    <name evidence="5" type="ORF">GCM10009799_43790</name>
</gene>
<accession>A0ABP5EXE6</accession>
<proteinExistence type="inferred from homology"/>
<feature type="active site" description="Proton donor" evidence="3">
    <location>
        <position position="104"/>
    </location>
</feature>
<reference evidence="6" key="1">
    <citation type="journal article" date="2019" name="Int. J. Syst. Evol. Microbiol.">
        <title>The Global Catalogue of Microorganisms (GCM) 10K type strain sequencing project: providing services to taxonomists for standard genome sequencing and annotation.</title>
        <authorList>
            <consortium name="The Broad Institute Genomics Platform"/>
            <consortium name="The Broad Institute Genome Sequencing Center for Infectious Disease"/>
            <person name="Wu L."/>
            <person name="Ma J."/>
        </authorList>
    </citation>
    <scope>NUCLEOTIDE SEQUENCE [LARGE SCALE GENOMIC DNA]</scope>
    <source>
        <strain evidence="6">JCM 15313</strain>
    </source>
</reference>
<feature type="active site" description="Nucleophile" evidence="3">
    <location>
        <position position="220"/>
    </location>
</feature>
<dbReference type="Gene3D" id="3.20.20.80">
    <property type="entry name" value="Glycosidases"/>
    <property type="match status" value="1"/>
</dbReference>
<evidence type="ECO:0000259" key="4">
    <source>
        <dbReference type="PROSITE" id="PS51764"/>
    </source>
</evidence>